<feature type="transmembrane region" description="Helical" evidence="1">
    <location>
        <begin position="368"/>
        <end position="387"/>
    </location>
</feature>
<feature type="transmembrane region" description="Helical" evidence="1">
    <location>
        <begin position="17"/>
        <end position="37"/>
    </location>
</feature>
<accession>D9Q1E4</accession>
<keyword evidence="1" id="KW-1133">Transmembrane helix</keyword>
<dbReference type="InParanoid" id="D9Q1E4"/>
<dbReference type="Proteomes" id="UP000000346">
    <property type="component" value="Chromosome"/>
</dbReference>
<name>D9Q1E4_ACIS3</name>
<dbReference type="STRING" id="666510.ASAC_0726"/>
<dbReference type="eggNOG" id="arCOG02441">
    <property type="taxonomic scope" value="Archaea"/>
</dbReference>
<dbReference type="EMBL" id="CP001742">
    <property type="protein sequence ID" value="ADL19132.1"/>
    <property type="molecule type" value="Genomic_DNA"/>
</dbReference>
<gene>
    <name evidence="2" type="ordered locus">ASAC_0726</name>
</gene>
<sequence>MKGAALYDLRRSLLNKALIIIVIAVVALGAGIAYLELSLSRSIAPYYIVIEPFHNGSSLGLLLSPSGSPLGNARIYVIYPNSSPGVLVTNSSGYVLIGSGVGIGPVYVNGANRSVMLGTAALVNVNLRAGRATLFFSVYPEPGAREFKVYVRQAELGLRGRIINYTAAQYLGEYGPGIWRAEVKVGPEPAVVITAVPVNSSSATNETTELMPPELELKSVAFQPMATAANIMAEFLPLVALFLTNDLFARLRSTRAIEFLLARPITKGQLLTSRYSAGLLALLISALLASAALGLIVYLMAGPVVTLSDALVVFAASFASAAAFYSLLYLVSAATRGHFIAIAVILYIVLYLFNFSFIAAAIAQRPWLVYAGPLGAAGSIISGYLGVSSLLQSGVSYSEAAASLAAWAVVPIAAAIALYSRSGEP</sequence>
<protein>
    <recommendedName>
        <fullName evidence="4">ABC transporter permease</fullName>
    </recommendedName>
</protein>
<reference evidence="2 3" key="1">
    <citation type="journal article" date="2010" name="Appl. Environ. Microbiol.">
        <title>The genome sequence of the crenarchaeon Acidilobus saccharovorans supports a new order, Acidilobales, and suggests an important ecological role in terrestrial acidic hot springs.</title>
        <authorList>
            <person name="Mardanov A.V."/>
            <person name="Svetlitchnyi V.A."/>
            <person name="Beletsky A.V."/>
            <person name="Prokofeva M.I."/>
            <person name="Bonch-Osmolovskaya E.A."/>
            <person name="Ravin N.V."/>
            <person name="Skryabin K.G."/>
        </authorList>
    </citation>
    <scope>NUCLEOTIDE SEQUENCE [LARGE SCALE GENOMIC DNA]</scope>
    <source>
        <strain evidence="3">DSM 16705 / JCM 18335 / VKM B-2471 / 345-15</strain>
    </source>
</reference>
<dbReference type="KEGG" id="asc:ASAC_0726"/>
<keyword evidence="1" id="KW-0472">Membrane</keyword>
<evidence type="ECO:0008006" key="4">
    <source>
        <dbReference type="Google" id="ProtNLM"/>
    </source>
</evidence>
<dbReference type="AlphaFoldDB" id="D9Q1E4"/>
<evidence type="ECO:0000256" key="1">
    <source>
        <dbReference type="SAM" id="Phobius"/>
    </source>
</evidence>
<keyword evidence="3" id="KW-1185">Reference proteome</keyword>
<evidence type="ECO:0000313" key="3">
    <source>
        <dbReference type="Proteomes" id="UP000000346"/>
    </source>
</evidence>
<dbReference type="GO" id="GO:0005886">
    <property type="term" value="C:plasma membrane"/>
    <property type="evidence" value="ECO:0007669"/>
    <property type="project" value="UniProtKB-SubCell"/>
</dbReference>
<organism evidence="2 3">
    <name type="scientific">Acidilobus saccharovorans (strain DSM 16705 / JCM 18335 / VKM B-2471 / 345-15)</name>
    <dbReference type="NCBI Taxonomy" id="666510"/>
    <lineage>
        <taxon>Archaea</taxon>
        <taxon>Thermoproteota</taxon>
        <taxon>Thermoprotei</taxon>
        <taxon>Acidilobales</taxon>
        <taxon>Acidilobaceae</taxon>
        <taxon>Acidilobus</taxon>
    </lineage>
</organism>
<dbReference type="HOGENOM" id="CLU_625011_0_0_2"/>
<dbReference type="Pfam" id="PF12679">
    <property type="entry name" value="ABC2_membrane_2"/>
    <property type="match status" value="1"/>
</dbReference>
<dbReference type="GeneID" id="9498959"/>
<feature type="transmembrane region" description="Helical" evidence="1">
    <location>
        <begin position="311"/>
        <end position="332"/>
    </location>
</feature>
<feature type="transmembrane region" description="Helical" evidence="1">
    <location>
        <begin position="399"/>
        <end position="419"/>
    </location>
</feature>
<proteinExistence type="predicted"/>
<dbReference type="RefSeq" id="WP_013266644.1">
    <property type="nucleotide sequence ID" value="NC_014374.1"/>
</dbReference>
<keyword evidence="1" id="KW-0812">Transmembrane</keyword>
<evidence type="ECO:0000313" key="2">
    <source>
        <dbReference type="EMBL" id="ADL19132.1"/>
    </source>
</evidence>
<feature type="transmembrane region" description="Helical" evidence="1">
    <location>
        <begin position="277"/>
        <end position="299"/>
    </location>
</feature>
<dbReference type="GO" id="GO:0140359">
    <property type="term" value="F:ABC-type transporter activity"/>
    <property type="evidence" value="ECO:0007669"/>
    <property type="project" value="InterPro"/>
</dbReference>
<feature type="transmembrane region" description="Helical" evidence="1">
    <location>
        <begin position="339"/>
        <end position="362"/>
    </location>
</feature>
<dbReference type="OrthoDB" id="86287at2157"/>